<dbReference type="SUPFAM" id="SSF56935">
    <property type="entry name" value="Porins"/>
    <property type="match status" value="1"/>
</dbReference>
<evidence type="ECO:0000256" key="4">
    <source>
        <dbReference type="ARBA" id="ARBA00022692"/>
    </source>
</evidence>
<keyword evidence="3 7" id="KW-1134">Transmembrane beta strand</keyword>
<evidence type="ECO:0000256" key="2">
    <source>
        <dbReference type="ARBA" id="ARBA00022448"/>
    </source>
</evidence>
<protein>
    <submittedName>
        <fullName evidence="11">TonB-dependent receptor</fullName>
    </submittedName>
</protein>
<comment type="similarity">
    <text evidence="7">Belongs to the TonB-dependent receptor family.</text>
</comment>
<comment type="subcellular location">
    <subcellularLocation>
        <location evidence="1 7">Cell outer membrane</location>
        <topology evidence="1 7">Multi-pass membrane protein</topology>
    </subcellularLocation>
</comment>
<dbReference type="GO" id="GO:0009279">
    <property type="term" value="C:cell outer membrane"/>
    <property type="evidence" value="ECO:0007669"/>
    <property type="project" value="UniProtKB-SubCell"/>
</dbReference>
<sequence>MKKILLILTAMSFALPVLSQIRIIGQIYDTGLDEPMSYVNVAIYKPGSDSPVTGAFTDEDGRFIMYVPAGSYTFKSSFIGYRDISVDFNVTDADANKDLGTLDMEEDSKVIEEIEVVGQTSGMRLDIDKRVFNADQNLVSEGASASELLENIPSVSVDGEGNISLRNSTSVEIWINGKPSGLSDTDKGDILEMIPAETIERVELITNPSAKYDPEGNAGIINIVLKRSDKAGYFGNVSAGIRYREGAAYPGGNLGTNFTYSKKKIDFNLNANVRSNRNDRSSYTDRETYNGADTTYLHRDNYRSNERVNGFMKLGLTYYMDSRNTFDFTTFGMIGRNWNTNDIHYTYMDNNRDTTSVDNRLTDGSGLNGFYAANLKYTHSFQKEVQELSFSADYFYRGRNSYSNYRTFGDAVENNYTYQLQTQEENNNTFDFQGDYFKIFDKNSKLEAGFKLNYAWTESFDHTYDSVFSTPALVENMTLYNPFNYFEQIYSVYGNYAGKYDWFSFQAGIRLEETVRNFESLVDMTTERTSDHRFDWFPSVYLSFALPENNEIQVNYTRRIQRPRGRRINSYIDRSDPTNITQGNPLLLPEIGNVAEINYMKMWDKHTLTAGIFYRYTEDVIQRVKSMEGEVMYNTYANITYSQNVGVEVIAKNRLFENYLDLTSSVSAYYYQLGGNEQYDIDMTQSFSWNARVNANVKILRNLSAQATIFYESPRIVAQGSEDDSFGVDLAIKSSFLNDALSLSFSVRDLFNTRRRGGISTSYGSDFYQETVNTSSGRTWSLNLSYNFGNIRKNKKQ</sequence>
<keyword evidence="2 7" id="KW-0813">Transport</keyword>
<evidence type="ECO:0000256" key="5">
    <source>
        <dbReference type="ARBA" id="ARBA00023136"/>
    </source>
</evidence>
<keyword evidence="5 7" id="KW-0472">Membrane</keyword>
<dbReference type="PROSITE" id="PS52016">
    <property type="entry name" value="TONB_DEPENDENT_REC_3"/>
    <property type="match status" value="1"/>
</dbReference>
<name>A0A9D9EG11_9BACT</name>
<dbReference type="InterPro" id="IPR008969">
    <property type="entry name" value="CarboxyPept-like_regulatory"/>
</dbReference>
<feature type="chain" id="PRO_5039573187" evidence="8">
    <location>
        <begin position="20"/>
        <end position="797"/>
    </location>
</feature>
<dbReference type="Gene3D" id="2.60.40.1120">
    <property type="entry name" value="Carboxypeptidase-like, regulatory domain"/>
    <property type="match status" value="1"/>
</dbReference>
<dbReference type="Gene3D" id="2.170.130.10">
    <property type="entry name" value="TonB-dependent receptor, plug domain"/>
    <property type="match status" value="1"/>
</dbReference>
<keyword evidence="6 7" id="KW-0998">Cell outer membrane</keyword>
<keyword evidence="4 7" id="KW-0812">Transmembrane</keyword>
<evidence type="ECO:0000256" key="1">
    <source>
        <dbReference type="ARBA" id="ARBA00004571"/>
    </source>
</evidence>
<accession>A0A9D9EG11</accession>
<reference evidence="11" key="1">
    <citation type="submission" date="2020-10" db="EMBL/GenBank/DDBJ databases">
        <authorList>
            <person name="Gilroy R."/>
        </authorList>
    </citation>
    <scope>NUCLEOTIDE SEQUENCE</scope>
    <source>
        <strain evidence="11">D3-1215</strain>
    </source>
</reference>
<evidence type="ECO:0000313" key="11">
    <source>
        <dbReference type="EMBL" id="MBO8446170.1"/>
    </source>
</evidence>
<dbReference type="InterPro" id="IPR037066">
    <property type="entry name" value="Plug_dom_sf"/>
</dbReference>
<dbReference type="InterPro" id="IPR012910">
    <property type="entry name" value="Plug_dom"/>
</dbReference>
<gene>
    <name evidence="11" type="ORF">IAC32_00265</name>
</gene>
<reference evidence="11" key="2">
    <citation type="journal article" date="2021" name="PeerJ">
        <title>Extensive microbial diversity within the chicken gut microbiome revealed by metagenomics and culture.</title>
        <authorList>
            <person name="Gilroy R."/>
            <person name="Ravi A."/>
            <person name="Getino M."/>
            <person name="Pursley I."/>
            <person name="Horton D.L."/>
            <person name="Alikhan N.F."/>
            <person name="Baker D."/>
            <person name="Gharbi K."/>
            <person name="Hall N."/>
            <person name="Watson M."/>
            <person name="Adriaenssens E.M."/>
            <person name="Foster-Nyarko E."/>
            <person name="Jarju S."/>
            <person name="Secka A."/>
            <person name="Antonio M."/>
            <person name="Oren A."/>
            <person name="Chaudhuri R.R."/>
            <person name="La Ragione R."/>
            <person name="Hildebrand F."/>
            <person name="Pallen M.J."/>
        </authorList>
    </citation>
    <scope>NUCLEOTIDE SEQUENCE</scope>
    <source>
        <strain evidence="11">D3-1215</strain>
    </source>
</reference>
<dbReference type="Pfam" id="PF14905">
    <property type="entry name" value="OMP_b-brl_3"/>
    <property type="match status" value="1"/>
</dbReference>
<dbReference type="SUPFAM" id="SSF49464">
    <property type="entry name" value="Carboxypeptidase regulatory domain-like"/>
    <property type="match status" value="1"/>
</dbReference>
<evidence type="ECO:0000259" key="9">
    <source>
        <dbReference type="Pfam" id="PF07715"/>
    </source>
</evidence>
<dbReference type="InterPro" id="IPR041700">
    <property type="entry name" value="OMP_b-brl_3"/>
</dbReference>
<dbReference type="AlphaFoldDB" id="A0A9D9EG11"/>
<evidence type="ECO:0000256" key="7">
    <source>
        <dbReference type="PROSITE-ProRule" id="PRU01360"/>
    </source>
</evidence>
<evidence type="ECO:0000256" key="8">
    <source>
        <dbReference type="SAM" id="SignalP"/>
    </source>
</evidence>
<dbReference type="EMBL" id="JADIMR010000003">
    <property type="protein sequence ID" value="MBO8446170.1"/>
    <property type="molecule type" value="Genomic_DNA"/>
</dbReference>
<evidence type="ECO:0000256" key="6">
    <source>
        <dbReference type="ARBA" id="ARBA00023237"/>
    </source>
</evidence>
<dbReference type="Gene3D" id="2.40.170.20">
    <property type="entry name" value="TonB-dependent receptor, beta-barrel domain"/>
    <property type="match status" value="1"/>
</dbReference>
<dbReference type="InterPro" id="IPR036942">
    <property type="entry name" value="Beta-barrel_TonB_sf"/>
</dbReference>
<feature type="signal peptide" evidence="8">
    <location>
        <begin position="1"/>
        <end position="19"/>
    </location>
</feature>
<dbReference type="Proteomes" id="UP000823637">
    <property type="component" value="Unassembled WGS sequence"/>
</dbReference>
<dbReference type="Pfam" id="PF13715">
    <property type="entry name" value="CarbopepD_reg_2"/>
    <property type="match status" value="1"/>
</dbReference>
<keyword evidence="11" id="KW-0675">Receptor</keyword>
<feature type="domain" description="Outer membrane protein beta-barrel" evidence="10">
    <location>
        <begin position="379"/>
        <end position="786"/>
    </location>
</feature>
<feature type="domain" description="TonB-dependent receptor plug" evidence="9">
    <location>
        <begin position="132"/>
        <end position="219"/>
    </location>
</feature>
<evidence type="ECO:0000313" key="12">
    <source>
        <dbReference type="Proteomes" id="UP000823637"/>
    </source>
</evidence>
<keyword evidence="8" id="KW-0732">Signal</keyword>
<dbReference type="Pfam" id="PF07715">
    <property type="entry name" value="Plug"/>
    <property type="match status" value="1"/>
</dbReference>
<evidence type="ECO:0000256" key="3">
    <source>
        <dbReference type="ARBA" id="ARBA00022452"/>
    </source>
</evidence>
<comment type="caution">
    <text evidence="11">The sequence shown here is derived from an EMBL/GenBank/DDBJ whole genome shotgun (WGS) entry which is preliminary data.</text>
</comment>
<organism evidence="11 12">
    <name type="scientific">Candidatus Enterocola intestinipullorum</name>
    <dbReference type="NCBI Taxonomy" id="2840783"/>
    <lineage>
        <taxon>Bacteria</taxon>
        <taxon>Pseudomonadati</taxon>
        <taxon>Bacteroidota</taxon>
        <taxon>Bacteroidia</taxon>
        <taxon>Bacteroidales</taxon>
        <taxon>Candidatus Enterocola</taxon>
    </lineage>
</organism>
<proteinExistence type="inferred from homology"/>
<dbReference type="InterPro" id="IPR039426">
    <property type="entry name" value="TonB-dep_rcpt-like"/>
</dbReference>
<evidence type="ECO:0000259" key="10">
    <source>
        <dbReference type="Pfam" id="PF14905"/>
    </source>
</evidence>